<protein>
    <recommendedName>
        <fullName evidence="2">Glutamine amidotransferase domain-containing protein</fullName>
    </recommendedName>
</protein>
<dbReference type="Proteomes" id="UP000035037">
    <property type="component" value="Unassembled WGS sequence"/>
</dbReference>
<dbReference type="Pfam" id="PF00117">
    <property type="entry name" value="GATase"/>
    <property type="match status" value="1"/>
</dbReference>
<dbReference type="PANTHER" id="PTHR42695:SF5">
    <property type="entry name" value="GLUTAMINE AMIDOTRANSFERASE YLR126C-RELATED"/>
    <property type="match status" value="1"/>
</dbReference>
<dbReference type="PANTHER" id="PTHR42695">
    <property type="entry name" value="GLUTAMINE AMIDOTRANSFERASE YLR126C-RELATED"/>
    <property type="match status" value="1"/>
</dbReference>
<dbReference type="PROSITE" id="PS51273">
    <property type="entry name" value="GATASE_TYPE_1"/>
    <property type="match status" value="1"/>
</dbReference>
<dbReference type="EMBL" id="JYFQ01000060">
    <property type="protein sequence ID" value="KKZ13961.1"/>
    <property type="molecule type" value="Genomic_DNA"/>
</dbReference>
<feature type="compositionally biased region" description="Polar residues" evidence="1">
    <location>
        <begin position="244"/>
        <end position="253"/>
    </location>
</feature>
<gene>
    <name evidence="3" type="ORF">TQ37_02725</name>
</gene>
<dbReference type="AlphaFoldDB" id="A0A0G8AXR1"/>
<dbReference type="InterPro" id="IPR044992">
    <property type="entry name" value="ChyE-like"/>
</dbReference>
<dbReference type="CDD" id="cd01741">
    <property type="entry name" value="GATase1_1"/>
    <property type="match status" value="1"/>
</dbReference>
<feature type="compositionally biased region" description="Low complexity" evidence="1">
    <location>
        <begin position="262"/>
        <end position="295"/>
    </location>
</feature>
<comment type="caution">
    <text evidence="3">The sequence shown here is derived from an EMBL/GenBank/DDBJ whole genome shotgun (WGS) entry which is preliminary data.</text>
</comment>
<organism evidence="3 4">
    <name type="scientific">Candidatus Synechococcus spongiarum 15L</name>
    <dbReference type="NCBI Taxonomy" id="1608419"/>
    <lineage>
        <taxon>Bacteria</taxon>
        <taxon>Bacillati</taxon>
        <taxon>Cyanobacteriota</taxon>
        <taxon>Cyanophyceae</taxon>
        <taxon>Synechococcales</taxon>
        <taxon>Synechococcaceae</taxon>
        <taxon>Synechococcus</taxon>
    </lineage>
</organism>
<dbReference type="Gene3D" id="3.40.50.880">
    <property type="match status" value="1"/>
</dbReference>
<dbReference type="GO" id="GO:0005829">
    <property type="term" value="C:cytosol"/>
    <property type="evidence" value="ECO:0007669"/>
    <property type="project" value="TreeGrafter"/>
</dbReference>
<evidence type="ECO:0000313" key="4">
    <source>
        <dbReference type="Proteomes" id="UP000035037"/>
    </source>
</evidence>
<feature type="region of interest" description="Disordered" evidence="1">
    <location>
        <begin position="244"/>
        <end position="295"/>
    </location>
</feature>
<dbReference type="InterPro" id="IPR029062">
    <property type="entry name" value="Class_I_gatase-like"/>
</dbReference>
<dbReference type="SUPFAM" id="SSF52317">
    <property type="entry name" value="Class I glutamine amidotransferase-like"/>
    <property type="match status" value="1"/>
</dbReference>
<accession>A0A0G8AXR1</accession>
<evidence type="ECO:0000256" key="1">
    <source>
        <dbReference type="SAM" id="MobiDB-lite"/>
    </source>
</evidence>
<dbReference type="InterPro" id="IPR017926">
    <property type="entry name" value="GATASE"/>
</dbReference>
<evidence type="ECO:0000313" key="3">
    <source>
        <dbReference type="EMBL" id="KKZ13961.1"/>
    </source>
</evidence>
<name>A0A0G8AXR1_9SYNE</name>
<reference evidence="3 4" key="1">
    <citation type="submission" date="2015-02" db="EMBL/GenBank/DDBJ databases">
        <authorList>
            <person name="Slaby B."/>
            <person name="Hentschel U."/>
        </authorList>
    </citation>
    <scope>NUCLEOTIDE SEQUENCE [LARGE SCALE GENOMIC DNA]</scope>
    <source>
        <strain evidence="3">15L</strain>
    </source>
</reference>
<sequence>MPRNLQLCIVQTIPREGSGLIGPLATERGWQLEVTQLWTDQPLPRPQPGQAFLLLGGPASANDRHGRIPQLVRLCQHLLERHIPVMGICLGLQVLARAKGCVIRATRQRELGWLDPQGQPWTLHQSPAGRNHPLLHGLPDPLPVFQLHGEEVVPERSIETMASSPLCHNQIAALGPAAYGVQGHMELDQDMVERWFAEDDDLRTVAQQVRFNGAGLETLMPLGRMFYGNWLTLAAEQLTSAQVSGHSEDSASGSGCPERINMARQRAHSASASSRPMASMSQTSSSCSSSSRFSP</sequence>
<proteinExistence type="predicted"/>
<dbReference type="STRING" id="431041.FLM9_924"/>
<reference evidence="3 4" key="2">
    <citation type="submission" date="2015-05" db="EMBL/GenBank/DDBJ databases">
        <title>Lifestyle Evolution in Cyanobacterial Symbionts of Sponges.</title>
        <authorList>
            <person name="Burgsdorf I."/>
            <person name="Slaby B.M."/>
            <person name="Handley K.M."/>
            <person name="Haber M."/>
            <person name="Blom J."/>
            <person name="Marshall C.W."/>
            <person name="Gilbert J.A."/>
            <person name="Hentschel U."/>
            <person name="Steindler L."/>
        </authorList>
    </citation>
    <scope>NUCLEOTIDE SEQUENCE [LARGE SCALE GENOMIC DNA]</scope>
    <source>
        <strain evidence="3">15L</strain>
    </source>
</reference>
<feature type="domain" description="Glutamine amidotransferase" evidence="2">
    <location>
        <begin position="32"/>
        <end position="187"/>
    </location>
</feature>
<evidence type="ECO:0000259" key="2">
    <source>
        <dbReference type="Pfam" id="PF00117"/>
    </source>
</evidence>